<evidence type="ECO:0008006" key="3">
    <source>
        <dbReference type="Google" id="ProtNLM"/>
    </source>
</evidence>
<name>A0A9X3DD64_9SPHI</name>
<gene>
    <name evidence="1" type="ORF">OQZ29_09630</name>
</gene>
<dbReference type="Proteomes" id="UP001142592">
    <property type="component" value="Unassembled WGS sequence"/>
</dbReference>
<protein>
    <recommendedName>
        <fullName evidence="3">DUF2116 family Zn-ribbon domain-containing protein</fullName>
    </recommendedName>
</protein>
<sequence>MQRLRETQRLCSYQYCGNPFDGRSDKIFCSDQCRNRARRDQLKQDRWNAPLFFTKINDILRKNHTILEKLYKQKGDSIVVTGYLLRESGFNFEFNTRILKTTKGTYRFCFNYGWVELENSDILIVKNDKMVAI</sequence>
<proteinExistence type="predicted"/>
<accession>A0A9X3DD64</accession>
<evidence type="ECO:0000313" key="2">
    <source>
        <dbReference type="Proteomes" id="UP001142592"/>
    </source>
</evidence>
<evidence type="ECO:0000313" key="1">
    <source>
        <dbReference type="EMBL" id="MCX3265006.1"/>
    </source>
</evidence>
<organism evidence="1 2">
    <name type="scientific">Pedobacter agri</name>
    <dbReference type="NCBI Taxonomy" id="454586"/>
    <lineage>
        <taxon>Bacteria</taxon>
        <taxon>Pseudomonadati</taxon>
        <taxon>Bacteroidota</taxon>
        <taxon>Sphingobacteriia</taxon>
        <taxon>Sphingobacteriales</taxon>
        <taxon>Sphingobacteriaceae</taxon>
        <taxon>Pedobacter</taxon>
    </lineage>
</organism>
<dbReference type="RefSeq" id="WP_010601975.1">
    <property type="nucleotide sequence ID" value="NZ_JAPJUH010000003.1"/>
</dbReference>
<comment type="caution">
    <text evidence="1">The sequence shown here is derived from an EMBL/GenBank/DDBJ whole genome shotgun (WGS) entry which is preliminary data.</text>
</comment>
<keyword evidence="2" id="KW-1185">Reference proteome</keyword>
<dbReference type="EMBL" id="JAPJUH010000003">
    <property type="protein sequence ID" value="MCX3265006.1"/>
    <property type="molecule type" value="Genomic_DNA"/>
</dbReference>
<reference evidence="1" key="1">
    <citation type="submission" date="2022-11" db="EMBL/GenBank/DDBJ databases">
        <authorList>
            <person name="Graham C."/>
            <person name="Newman J.D."/>
        </authorList>
    </citation>
    <scope>NUCLEOTIDE SEQUENCE</scope>
    <source>
        <strain evidence="1">DSM 19486</strain>
    </source>
</reference>
<dbReference type="AlphaFoldDB" id="A0A9X3DD64"/>